<dbReference type="EMBL" id="AP029612">
    <property type="protein sequence ID" value="BFG71067.1"/>
    <property type="molecule type" value="Genomic_DNA"/>
</dbReference>
<evidence type="ECO:0000313" key="14">
    <source>
        <dbReference type="EMBL" id="BFG71067.1"/>
    </source>
</evidence>
<keyword evidence="7" id="KW-0143">Chaperone</keyword>
<evidence type="ECO:0000259" key="13">
    <source>
        <dbReference type="PROSITE" id="PS50198"/>
    </source>
</evidence>
<evidence type="ECO:0000256" key="2">
    <source>
        <dbReference type="ARBA" id="ARBA00022475"/>
    </source>
</evidence>
<reference evidence="14" key="1">
    <citation type="submission" date="2024-02" db="EMBL/GenBank/DDBJ databases">
        <title>Sediminibacterium planktonica sp. nov. and Sediminibacterium longus sp. nov., isolated from surface lake and river water.</title>
        <authorList>
            <person name="Watanabe K."/>
            <person name="Takemine S."/>
            <person name="Ishii Y."/>
            <person name="Ogata Y."/>
            <person name="Shindo C."/>
            <person name="Suda W."/>
        </authorList>
    </citation>
    <scope>NUCLEOTIDE SEQUENCE</scope>
    <source>
        <strain evidence="14">KACHI17</strain>
    </source>
</reference>
<evidence type="ECO:0000256" key="7">
    <source>
        <dbReference type="ARBA" id="ARBA00023186"/>
    </source>
</evidence>
<dbReference type="Gene3D" id="3.10.50.40">
    <property type="match status" value="1"/>
</dbReference>
<protein>
    <recommendedName>
        <fullName evidence="9">Periplasmic chaperone PpiD</fullName>
    </recommendedName>
    <alternativeName>
        <fullName evidence="10">Periplasmic folding chaperone</fullName>
    </alternativeName>
</protein>
<evidence type="ECO:0000256" key="6">
    <source>
        <dbReference type="ARBA" id="ARBA00023136"/>
    </source>
</evidence>
<proteinExistence type="inferred from homology"/>
<evidence type="ECO:0000256" key="11">
    <source>
        <dbReference type="PROSITE-ProRule" id="PRU00278"/>
    </source>
</evidence>
<keyword evidence="2" id="KW-1003">Cell membrane</keyword>
<dbReference type="PANTHER" id="PTHR47529:SF1">
    <property type="entry name" value="PERIPLASMIC CHAPERONE PPID"/>
    <property type="match status" value="1"/>
</dbReference>
<keyword evidence="6 12" id="KW-0472">Membrane</keyword>
<gene>
    <name evidence="14" type="ORF">KACHI17_19480</name>
</gene>
<dbReference type="Pfam" id="PF13616">
    <property type="entry name" value="Rotamase_3"/>
    <property type="match status" value="1"/>
</dbReference>
<evidence type="ECO:0000256" key="12">
    <source>
        <dbReference type="SAM" id="Phobius"/>
    </source>
</evidence>
<evidence type="ECO:0000256" key="10">
    <source>
        <dbReference type="ARBA" id="ARBA00042775"/>
    </source>
</evidence>
<feature type="domain" description="PpiC" evidence="13">
    <location>
        <begin position="338"/>
        <end position="442"/>
    </location>
</feature>
<dbReference type="InterPro" id="IPR046357">
    <property type="entry name" value="PPIase_dom_sf"/>
</dbReference>
<evidence type="ECO:0000256" key="1">
    <source>
        <dbReference type="ARBA" id="ARBA00004382"/>
    </source>
</evidence>
<keyword evidence="4 12" id="KW-0812">Transmembrane</keyword>
<dbReference type="PROSITE" id="PS50198">
    <property type="entry name" value="PPIC_PPIASE_2"/>
    <property type="match status" value="1"/>
</dbReference>
<feature type="transmembrane region" description="Helical" evidence="12">
    <location>
        <begin position="12"/>
        <end position="28"/>
    </location>
</feature>
<dbReference type="SUPFAM" id="SSF54534">
    <property type="entry name" value="FKBP-like"/>
    <property type="match status" value="1"/>
</dbReference>
<evidence type="ECO:0000256" key="5">
    <source>
        <dbReference type="ARBA" id="ARBA00022989"/>
    </source>
</evidence>
<comment type="similarity">
    <text evidence="8">Belongs to the PpiD chaperone family.</text>
</comment>
<dbReference type="Pfam" id="PF13623">
    <property type="entry name" value="SurA_N_2"/>
    <property type="match status" value="1"/>
</dbReference>
<name>A0AAT9GKN1_9BACT</name>
<dbReference type="SUPFAM" id="SSF109998">
    <property type="entry name" value="Triger factor/SurA peptide-binding domain-like"/>
    <property type="match status" value="1"/>
</dbReference>
<dbReference type="InterPro" id="IPR000297">
    <property type="entry name" value="PPIase_PpiC"/>
</dbReference>
<sequence length="696" mass="76221">MSVIQRIRDKGAWIVFAIIALALIAFILQDGVGRGGSAFSNTTTIGKVNGQNIERLDFEEKLAMQERMYGAQGAQRDQLIGSLWNQEVERIVLEQEYKKLGLQVSGKELSDILFGPNSPLRQEFTDPNTGEFKVAEAKQAFAQIKKSTNQEQVNMIQKAYIEPTIEQTLRNKYLSLLQQAAYVPKWLVEKQQADNNAIANISYVYFPYAAIADSAVKVTDADISAYLKKHSKEYQKEEETRSISYVTFDAAPKKDDSLNTLNQLMSLKEEFRTTTDIASFLNRAGTELPYYDSYFGKARMQQPNKDSILNTPVGGLYGPYIDGNNYTIARIVGAKQWPDSAKVRHILISTFNPQTNQVLRPDSIAKKLVDSIETAIKGGADFDALCKKYSEDPGSKDKGGVYDYFPQGQMVIPFNDFAFDKAAGSKGVVKTDYGYHYIEVLGQKNFSPAYKIAYLSKPILSSGETISAASTAAAQFASGAKGKKEFDAAAIKGNLQILTAAEIKQNDFSINGIGQSRTLVRWLYENKTGAVSEPVEVGDKYVVAIITAINPAGTLSPSEARPLVEGFVRNEKKAKQILDTKFKGATLEALATAIGSTVQRADSISFSTPFIPGIGSEPKIIGASFNKSLIGKVSAPIAGGTGVFAVKVESNGARQGTMDAETVKQTLLQGNRVAVFRGVQSLKSAAKIKDNRFKFY</sequence>
<evidence type="ECO:0000256" key="3">
    <source>
        <dbReference type="ARBA" id="ARBA00022519"/>
    </source>
</evidence>
<evidence type="ECO:0000256" key="8">
    <source>
        <dbReference type="ARBA" id="ARBA00038408"/>
    </source>
</evidence>
<organism evidence="14">
    <name type="scientific">Sediminibacterium sp. KACHI17</name>
    <dbReference type="NCBI Taxonomy" id="1751071"/>
    <lineage>
        <taxon>Bacteria</taxon>
        <taxon>Pseudomonadati</taxon>
        <taxon>Bacteroidota</taxon>
        <taxon>Chitinophagia</taxon>
        <taxon>Chitinophagales</taxon>
        <taxon>Chitinophagaceae</taxon>
        <taxon>Sediminibacterium</taxon>
    </lineage>
</organism>
<keyword evidence="3" id="KW-0997">Cell inner membrane</keyword>
<evidence type="ECO:0000256" key="4">
    <source>
        <dbReference type="ARBA" id="ARBA00022692"/>
    </source>
</evidence>
<evidence type="ECO:0000256" key="9">
    <source>
        <dbReference type="ARBA" id="ARBA00040743"/>
    </source>
</evidence>
<dbReference type="PANTHER" id="PTHR47529">
    <property type="entry name" value="PEPTIDYL-PROLYL CIS-TRANS ISOMERASE D"/>
    <property type="match status" value="1"/>
</dbReference>
<keyword evidence="11 14" id="KW-0413">Isomerase</keyword>
<comment type="subcellular location">
    <subcellularLocation>
        <location evidence="1">Cell inner membrane</location>
        <topology evidence="1">Single-pass type II membrane protein</topology>
        <orientation evidence="1">Periplasmic side</orientation>
    </subcellularLocation>
</comment>
<dbReference type="GO" id="GO:0003755">
    <property type="term" value="F:peptidyl-prolyl cis-trans isomerase activity"/>
    <property type="evidence" value="ECO:0007669"/>
    <property type="project" value="UniProtKB-KW"/>
</dbReference>
<dbReference type="InterPro" id="IPR027304">
    <property type="entry name" value="Trigger_fact/SurA_dom_sf"/>
</dbReference>
<keyword evidence="11" id="KW-0697">Rotamase</keyword>
<keyword evidence="5 12" id="KW-1133">Transmembrane helix</keyword>
<dbReference type="GO" id="GO:0005886">
    <property type="term" value="C:plasma membrane"/>
    <property type="evidence" value="ECO:0007669"/>
    <property type="project" value="UniProtKB-SubCell"/>
</dbReference>
<dbReference type="InterPro" id="IPR052029">
    <property type="entry name" value="PpiD_chaperone"/>
</dbReference>
<dbReference type="RefSeq" id="WP_353548703.1">
    <property type="nucleotide sequence ID" value="NZ_AP029612.1"/>
</dbReference>
<accession>A0AAT9GKN1</accession>
<dbReference type="AlphaFoldDB" id="A0AAT9GKN1"/>